<dbReference type="Gene3D" id="3.40.50.300">
    <property type="entry name" value="P-loop containing nucleotide triphosphate hydrolases"/>
    <property type="match status" value="1"/>
</dbReference>
<evidence type="ECO:0000313" key="2">
    <source>
        <dbReference type="Proteomes" id="UP000615446"/>
    </source>
</evidence>
<name>A0A8H3KXY9_9GLOM</name>
<dbReference type="EMBL" id="BLAL01000034">
    <property type="protein sequence ID" value="GES77982.1"/>
    <property type="molecule type" value="Genomic_DNA"/>
</dbReference>
<gene>
    <name evidence="1" type="ORF">RCL2_000530500</name>
</gene>
<organism evidence="1 2">
    <name type="scientific">Rhizophagus clarus</name>
    <dbReference type="NCBI Taxonomy" id="94130"/>
    <lineage>
        <taxon>Eukaryota</taxon>
        <taxon>Fungi</taxon>
        <taxon>Fungi incertae sedis</taxon>
        <taxon>Mucoromycota</taxon>
        <taxon>Glomeromycotina</taxon>
        <taxon>Glomeromycetes</taxon>
        <taxon>Glomerales</taxon>
        <taxon>Glomeraceae</taxon>
        <taxon>Rhizophagus</taxon>
    </lineage>
</organism>
<proteinExistence type="predicted"/>
<comment type="caution">
    <text evidence="1">The sequence shown here is derived from an EMBL/GenBank/DDBJ whole genome shotgun (WGS) entry which is preliminary data.</text>
</comment>
<accession>A0A8H3KXY9</accession>
<dbReference type="Proteomes" id="UP000615446">
    <property type="component" value="Unassembled WGS sequence"/>
</dbReference>
<dbReference type="InterPro" id="IPR027417">
    <property type="entry name" value="P-loop_NTPase"/>
</dbReference>
<protein>
    <recommendedName>
        <fullName evidence="3">Replication origin-binding protein domain-containing protein</fullName>
    </recommendedName>
</protein>
<dbReference type="AlphaFoldDB" id="A0A8H3KXY9"/>
<evidence type="ECO:0000313" key="1">
    <source>
        <dbReference type="EMBL" id="GES77982.1"/>
    </source>
</evidence>
<reference evidence="1" key="1">
    <citation type="submission" date="2019-10" db="EMBL/GenBank/DDBJ databases">
        <title>Conservation and host-specific expression of non-tandemly repeated heterogenous ribosome RNA gene in arbuscular mycorrhizal fungi.</title>
        <authorList>
            <person name="Maeda T."/>
            <person name="Kobayashi Y."/>
            <person name="Nakagawa T."/>
            <person name="Ezawa T."/>
            <person name="Yamaguchi K."/>
            <person name="Bino T."/>
            <person name="Nishimoto Y."/>
            <person name="Shigenobu S."/>
            <person name="Kawaguchi M."/>
        </authorList>
    </citation>
    <scope>NUCLEOTIDE SEQUENCE</scope>
    <source>
        <strain evidence="1">HR1</strain>
    </source>
</reference>
<evidence type="ECO:0008006" key="3">
    <source>
        <dbReference type="Google" id="ProtNLM"/>
    </source>
</evidence>
<sequence length="168" mass="18791">MVSACPLVAILDETNAILHQMSNGTNAQESENAMHNILKTAQHVLAMVAFRNESTLTFLKTYCGENIRMIDNKFQPFVALVEKASKLQRPDNSLVKACAYYGDMDRKQQKKDFSGINFTAWGELDCVVYTSAIEAGLSFEKANHFNVVIDITNIVTPVNVEAFVQMMF</sequence>
<dbReference type="OrthoDB" id="2408649at2759"/>